<evidence type="ECO:0000256" key="3">
    <source>
        <dbReference type="ARBA" id="ARBA00044493"/>
    </source>
</evidence>
<protein>
    <recommendedName>
        <fullName evidence="8">Pentatricopeptide repeat-containing protein</fullName>
    </recommendedName>
</protein>
<dbReference type="InterPro" id="IPR002885">
    <property type="entry name" value="PPR_rpt"/>
</dbReference>
<comment type="similarity">
    <text evidence="1">Belongs to the CCM1 family.</text>
</comment>
<evidence type="ECO:0008006" key="8">
    <source>
        <dbReference type="Google" id="ProtNLM"/>
    </source>
</evidence>
<organism evidence="6 7">
    <name type="scientific">Discina gigas</name>
    <dbReference type="NCBI Taxonomy" id="1032678"/>
    <lineage>
        <taxon>Eukaryota</taxon>
        <taxon>Fungi</taxon>
        <taxon>Dikarya</taxon>
        <taxon>Ascomycota</taxon>
        <taxon>Pezizomycotina</taxon>
        <taxon>Pezizomycetes</taxon>
        <taxon>Pezizales</taxon>
        <taxon>Discinaceae</taxon>
        <taxon>Discina</taxon>
    </lineage>
</organism>
<gene>
    <name evidence="6" type="ORF">Q9L58_002420</name>
</gene>
<keyword evidence="2" id="KW-0677">Repeat</keyword>
<feature type="repeat" description="PPR" evidence="5">
    <location>
        <begin position="303"/>
        <end position="337"/>
    </location>
</feature>
<evidence type="ECO:0000313" key="6">
    <source>
        <dbReference type="EMBL" id="KAL0638484.1"/>
    </source>
</evidence>
<dbReference type="EMBL" id="JBBBZM010000021">
    <property type="protein sequence ID" value="KAL0638484.1"/>
    <property type="molecule type" value="Genomic_DNA"/>
</dbReference>
<evidence type="ECO:0000256" key="1">
    <source>
        <dbReference type="ARBA" id="ARBA00006192"/>
    </source>
</evidence>
<name>A0ABR3GRD1_9PEZI</name>
<feature type="repeat" description="PPR" evidence="5">
    <location>
        <begin position="517"/>
        <end position="551"/>
    </location>
</feature>
<dbReference type="PANTHER" id="PTHR47447">
    <property type="entry name" value="OS03G0856100 PROTEIN"/>
    <property type="match status" value="1"/>
</dbReference>
<dbReference type="PROSITE" id="PS51375">
    <property type="entry name" value="PPR"/>
    <property type="match status" value="3"/>
</dbReference>
<accession>A0ABR3GRD1</accession>
<proteinExistence type="inferred from homology"/>
<reference evidence="6 7" key="1">
    <citation type="submission" date="2024-02" db="EMBL/GenBank/DDBJ databases">
        <title>Discinaceae phylogenomics.</title>
        <authorList>
            <person name="Dirks A.C."/>
            <person name="James T.Y."/>
        </authorList>
    </citation>
    <scope>NUCLEOTIDE SEQUENCE [LARGE SCALE GENOMIC DNA]</scope>
    <source>
        <strain evidence="6 7">ACD0624</strain>
    </source>
</reference>
<comment type="subunit">
    <text evidence="4">Binds to mitochondrial small subunit 15S rRNA.</text>
</comment>
<dbReference type="Gene3D" id="1.25.40.10">
    <property type="entry name" value="Tetratricopeptide repeat domain"/>
    <property type="match status" value="2"/>
</dbReference>
<dbReference type="NCBIfam" id="TIGR00756">
    <property type="entry name" value="PPR"/>
    <property type="match status" value="2"/>
</dbReference>
<comment type="function">
    <text evidence="3">Regulates mitochondrial small subunit maturation by controlling 15S rRNA 5'-end processing. Localizes to the 5' precursor of the 15S rRNA in a position that is subsequently occupied by mS47 in the mature yeast mtSSU. Uses structure and sequence-specific RNA recognition, binding to a single-stranded region of the precursor and specifically recognizing bases -6 to -1. The exchange of Ccm1 for mS47 is coupled to the irreversible removal of precursor rRNA that is accompanied by conformational changes of the mitoribosomal proteins uS5m and mS26. These conformational changes signal completion of 5'-end rRNA processing through protection of the mature 5'-end of the 15S rRNA and stabilization of mS47. The removal of the 5' precursor together with the dissociation of Ccm1 may be catalyzed by the 5'-3' exoribonuclease Pet127. Involved in the specific removal of group I introns in mitochondrial encoded transcripts.</text>
</comment>
<feature type="repeat" description="PPR" evidence="5">
    <location>
        <begin position="552"/>
        <end position="586"/>
    </location>
</feature>
<comment type="caution">
    <text evidence="6">The sequence shown here is derived from an EMBL/GenBank/DDBJ whole genome shotgun (WGS) entry which is preliminary data.</text>
</comment>
<evidence type="ECO:0000256" key="4">
    <source>
        <dbReference type="ARBA" id="ARBA00044511"/>
    </source>
</evidence>
<dbReference type="Pfam" id="PF13812">
    <property type="entry name" value="PPR_3"/>
    <property type="match status" value="1"/>
</dbReference>
<dbReference type="InterPro" id="IPR011990">
    <property type="entry name" value="TPR-like_helical_dom_sf"/>
</dbReference>
<dbReference type="PANTHER" id="PTHR47447:SF17">
    <property type="entry name" value="OS12G0638900 PROTEIN"/>
    <property type="match status" value="1"/>
</dbReference>
<evidence type="ECO:0000256" key="2">
    <source>
        <dbReference type="ARBA" id="ARBA00022737"/>
    </source>
</evidence>
<evidence type="ECO:0000256" key="5">
    <source>
        <dbReference type="PROSITE-ProRule" id="PRU00708"/>
    </source>
</evidence>
<keyword evidence="7" id="KW-1185">Reference proteome</keyword>
<sequence>MKVPTPIRSIRLNGVPDEKPVPLRLRTIRNIQKVEENHSPVMRGQEENRLEVEEGEVLYKISALFEHHMEEKARNILSLVLSEGRNLESMAKAWSTLSEKERRHSFRYVAGYLLKKQHSRFCTRLIMCSCLRNTHPPAPEDVALILEYIIHSELSKHKRSHKKRVAPWRKEQEDKAARLIDLTLALLSVDYGGAFQLRQSTVFRLVRSACLEDVSRLYDGLRETKSMLAINTMLHFVERLSDPSTWTKAHSIMELASNSQDRNLNLPQLWKTFHRLFYKATFIGEEESSTVVRMMLDCDISPGRPAYNILMAKASRSKEEENLMQVFRQMTETGLRPSMVTYGILHNHYKRQGIEAERSQVIRDALKLYPLLNTTIATDIVHATALSSSNYVTVLDEYLNYFVPAPLVSLGIAMPEHNIILRGTPRRKLEPDHVTIAIMVHAFCMREGDPMAIWAAYQRYRKALEAERSRGRPNLLHEAGSFLPNSYMLALGCHDTLWHCATIIEDMLKPSSLIQADVYSWSILLYAMAKARKIKEAEQVLGAMRRKGIQPNVVTWTSLLTGYVRMGRLRNAGEVIRRMAMENVEPNYATMGLLASIIDDKDFVAGMMGETIEEAGGRIGDPSE</sequence>
<dbReference type="Proteomes" id="UP001447188">
    <property type="component" value="Unassembled WGS sequence"/>
</dbReference>
<evidence type="ECO:0000313" key="7">
    <source>
        <dbReference type="Proteomes" id="UP001447188"/>
    </source>
</evidence>
<dbReference type="Pfam" id="PF13041">
    <property type="entry name" value="PPR_2"/>
    <property type="match status" value="1"/>
</dbReference>